<evidence type="ECO:0000313" key="8">
    <source>
        <dbReference type="Proteomes" id="UP001148313"/>
    </source>
</evidence>
<keyword evidence="5" id="KW-0521">NADP</keyword>
<dbReference type="InterPro" id="IPR006368">
    <property type="entry name" value="GDP_Man_deHydtase"/>
</dbReference>
<dbReference type="PANTHER" id="PTHR43715:SF1">
    <property type="entry name" value="GDP-MANNOSE 4,6 DEHYDRATASE"/>
    <property type="match status" value="1"/>
</dbReference>
<dbReference type="SUPFAM" id="SSF51735">
    <property type="entry name" value="NAD(P)-binding Rossmann-fold domains"/>
    <property type="match status" value="1"/>
</dbReference>
<dbReference type="GO" id="GO:0008446">
    <property type="term" value="F:GDP-mannose 4,6-dehydratase activity"/>
    <property type="evidence" value="ECO:0007669"/>
    <property type="project" value="UniProtKB-EC"/>
</dbReference>
<dbReference type="Gene3D" id="3.40.50.720">
    <property type="entry name" value="NAD(P)-binding Rossmann-like Domain"/>
    <property type="match status" value="1"/>
</dbReference>
<comment type="catalytic activity">
    <reaction evidence="5">
        <text>GDP-alpha-D-mannose = GDP-4-dehydro-alpha-D-rhamnose + H2O</text>
        <dbReference type="Rhea" id="RHEA:23820"/>
        <dbReference type="ChEBI" id="CHEBI:15377"/>
        <dbReference type="ChEBI" id="CHEBI:57527"/>
        <dbReference type="ChEBI" id="CHEBI:57964"/>
        <dbReference type="EC" id="4.2.1.47"/>
    </reaction>
</comment>
<proteinExistence type="inferred from homology"/>
<feature type="domain" description="NAD(P)-binding" evidence="6">
    <location>
        <begin position="6"/>
        <end position="335"/>
    </location>
</feature>
<dbReference type="RefSeq" id="WP_271090321.1">
    <property type="nucleotide sequence ID" value="NZ_JAPJZH010000008.1"/>
</dbReference>
<comment type="cofactor">
    <cofactor evidence="1 5">
        <name>NADP(+)</name>
        <dbReference type="ChEBI" id="CHEBI:58349"/>
    </cofactor>
</comment>
<dbReference type="EMBL" id="JAPJZH010000008">
    <property type="protein sequence ID" value="MDA4846553.1"/>
    <property type="molecule type" value="Genomic_DNA"/>
</dbReference>
<dbReference type="Gene3D" id="3.90.25.10">
    <property type="entry name" value="UDP-galactose 4-epimerase, domain 1"/>
    <property type="match status" value="1"/>
</dbReference>
<evidence type="ECO:0000313" key="7">
    <source>
        <dbReference type="EMBL" id="MDA4846553.1"/>
    </source>
</evidence>
<name>A0ABT4VPB1_9HYPH</name>
<comment type="similarity">
    <text evidence="2 5">Belongs to the NAD(P)-dependent epimerase/dehydratase family. GDP-mannose 4,6-dehydratase subfamily.</text>
</comment>
<comment type="caution">
    <text evidence="7">The sequence shown here is derived from an EMBL/GenBank/DDBJ whole genome shotgun (WGS) entry which is preliminary data.</text>
</comment>
<evidence type="ECO:0000256" key="5">
    <source>
        <dbReference type="HAMAP-Rule" id="MF_00955"/>
    </source>
</evidence>
<keyword evidence="8" id="KW-1185">Reference proteome</keyword>
<dbReference type="InterPro" id="IPR036291">
    <property type="entry name" value="NAD(P)-bd_dom_sf"/>
</dbReference>
<evidence type="ECO:0000256" key="4">
    <source>
        <dbReference type="ARBA" id="ARBA00023239"/>
    </source>
</evidence>
<evidence type="ECO:0000256" key="1">
    <source>
        <dbReference type="ARBA" id="ARBA00001937"/>
    </source>
</evidence>
<organism evidence="7 8">
    <name type="scientific">Hoeflea poritis</name>
    <dbReference type="NCBI Taxonomy" id="2993659"/>
    <lineage>
        <taxon>Bacteria</taxon>
        <taxon>Pseudomonadati</taxon>
        <taxon>Pseudomonadota</taxon>
        <taxon>Alphaproteobacteria</taxon>
        <taxon>Hyphomicrobiales</taxon>
        <taxon>Rhizobiaceae</taxon>
        <taxon>Hoeflea</taxon>
    </lineage>
</organism>
<dbReference type="CDD" id="cd05260">
    <property type="entry name" value="GDP_MD_SDR_e"/>
    <property type="match status" value="1"/>
</dbReference>
<evidence type="ECO:0000259" key="6">
    <source>
        <dbReference type="Pfam" id="PF16363"/>
    </source>
</evidence>
<dbReference type="Pfam" id="PF16363">
    <property type="entry name" value="GDP_Man_Dehyd"/>
    <property type="match status" value="1"/>
</dbReference>
<evidence type="ECO:0000256" key="3">
    <source>
        <dbReference type="ARBA" id="ARBA00011989"/>
    </source>
</evidence>
<comment type="caution">
    <text evidence="5">Lacks conserved residue(s) required for the propagation of feature annotation.</text>
</comment>
<dbReference type="InterPro" id="IPR016040">
    <property type="entry name" value="NAD(P)-bd_dom"/>
</dbReference>
<accession>A0ABT4VPB1</accession>
<comment type="function">
    <text evidence="5">Catalyzes the conversion of GDP-D-mannose to GDP-4-dehydro-6-deoxy-D-mannose.</text>
</comment>
<gene>
    <name evidence="5 7" type="primary">gmd</name>
    <name evidence="7" type="ORF">OOZ53_14410</name>
</gene>
<sequence>MSKVALITGITGQDGAYLAEFLLGKGYTVHGIKRRSSLFNTDRIDHLYQDPHVENPRMILHYGDLTDSSSLVRTIQQVQPDEIYNLAAQSHVAVSFEEPEYTANSDALGALRILEAIRILGLENKTRFYQASTSELYGLVQQVPQTETTPFYPRSPYAVAKLYAYWITVNYREAYGVYACNGILFNHESPLRGETFVTRKITRALSRIKLGLQDCLYLGNLDAKRDWGHARDYVTMMWLMLQQEAPEDFVIATGVQYSVRDFVDAAAREAGIEIRWEGEGIEEKGYDGSGKCIVAVDPRYFRPAEVETLLGDSSKAREKLGWKPETSFDDLVAEMMREDLQSAARDELVKSHGYSAYNYHE</sequence>
<dbReference type="HAMAP" id="MF_00955">
    <property type="entry name" value="GDP_Man_dehydratase"/>
    <property type="match status" value="1"/>
</dbReference>
<dbReference type="Proteomes" id="UP001148313">
    <property type="component" value="Unassembled WGS sequence"/>
</dbReference>
<keyword evidence="4 5" id="KW-0456">Lyase</keyword>
<dbReference type="EC" id="4.2.1.47" evidence="3 5"/>
<dbReference type="PANTHER" id="PTHR43715">
    <property type="entry name" value="GDP-MANNOSE 4,6-DEHYDRATASE"/>
    <property type="match status" value="1"/>
</dbReference>
<evidence type="ECO:0000256" key="2">
    <source>
        <dbReference type="ARBA" id="ARBA00009263"/>
    </source>
</evidence>
<protein>
    <recommendedName>
        <fullName evidence="3 5">GDP-mannose 4,6-dehydratase</fullName>
        <ecNumber evidence="3 5">4.2.1.47</ecNumber>
    </recommendedName>
    <alternativeName>
        <fullName evidence="5">GDP-D-mannose dehydratase</fullName>
    </alternativeName>
</protein>
<reference evidence="7" key="1">
    <citation type="submission" date="2022-11" db="EMBL/GenBank/DDBJ databases">
        <title>Hoeflea poritis sp. nov., isolated from scleractinian coral Porites lutea.</title>
        <authorList>
            <person name="Zhang G."/>
            <person name="Wei Q."/>
            <person name="Cai L."/>
        </authorList>
    </citation>
    <scope>NUCLEOTIDE SEQUENCE</scope>
    <source>
        <strain evidence="7">E7-10</strain>
    </source>
</reference>
<dbReference type="NCBIfam" id="TIGR01472">
    <property type="entry name" value="gmd"/>
    <property type="match status" value="1"/>
</dbReference>